<evidence type="ECO:0000313" key="1">
    <source>
        <dbReference type="EMBL" id="CAH1992476.1"/>
    </source>
</evidence>
<dbReference type="AlphaFoldDB" id="A0A9P0LDN1"/>
<name>A0A9P0LDN1_ACAOB</name>
<comment type="caution">
    <text evidence="1">The sequence shown here is derived from an EMBL/GenBank/DDBJ whole genome shotgun (WGS) entry which is preliminary data.</text>
</comment>
<keyword evidence="2" id="KW-1185">Reference proteome</keyword>
<dbReference type="OrthoDB" id="8058858at2759"/>
<accession>A0A9P0LDN1</accession>
<sequence>MVWQKVSKETILNCFTHGGFLEVKDHFDPDDDLPLVEWMKTQQEDDLRDDIRANLPDSDDFNEFVHQYDQVVTVKHLDDDANIAAISSAVDTDDDEGKENKDEKSVGMALIPTPTTSEALRHIDSLRHFLESRNTPQRVLDRLAEVELHINESMKMIFF</sequence>
<protein>
    <submittedName>
        <fullName evidence="1">Uncharacterized protein</fullName>
    </submittedName>
</protein>
<reference evidence="1" key="1">
    <citation type="submission" date="2022-03" db="EMBL/GenBank/DDBJ databases">
        <authorList>
            <person name="Sayadi A."/>
        </authorList>
    </citation>
    <scope>NUCLEOTIDE SEQUENCE</scope>
</reference>
<gene>
    <name evidence="1" type="ORF">ACAOBT_LOCUS20884</name>
</gene>
<proteinExistence type="predicted"/>
<evidence type="ECO:0000313" key="2">
    <source>
        <dbReference type="Proteomes" id="UP001152888"/>
    </source>
</evidence>
<organism evidence="1 2">
    <name type="scientific">Acanthoscelides obtectus</name>
    <name type="common">Bean weevil</name>
    <name type="synonym">Bruchus obtectus</name>
    <dbReference type="NCBI Taxonomy" id="200917"/>
    <lineage>
        <taxon>Eukaryota</taxon>
        <taxon>Metazoa</taxon>
        <taxon>Ecdysozoa</taxon>
        <taxon>Arthropoda</taxon>
        <taxon>Hexapoda</taxon>
        <taxon>Insecta</taxon>
        <taxon>Pterygota</taxon>
        <taxon>Neoptera</taxon>
        <taxon>Endopterygota</taxon>
        <taxon>Coleoptera</taxon>
        <taxon>Polyphaga</taxon>
        <taxon>Cucujiformia</taxon>
        <taxon>Chrysomeloidea</taxon>
        <taxon>Chrysomelidae</taxon>
        <taxon>Bruchinae</taxon>
        <taxon>Bruchini</taxon>
        <taxon>Acanthoscelides</taxon>
    </lineage>
</organism>
<dbReference type="Proteomes" id="UP001152888">
    <property type="component" value="Unassembled WGS sequence"/>
</dbReference>
<dbReference type="EMBL" id="CAKOFQ010007145">
    <property type="protein sequence ID" value="CAH1992476.1"/>
    <property type="molecule type" value="Genomic_DNA"/>
</dbReference>